<evidence type="ECO:0000256" key="1">
    <source>
        <dbReference type="SAM" id="MobiDB-lite"/>
    </source>
</evidence>
<reference evidence="2 3" key="1">
    <citation type="submission" date="2019-11" db="EMBL/GenBank/DDBJ databases">
        <title>Whole genome sequence of Oryza granulata.</title>
        <authorList>
            <person name="Li W."/>
        </authorList>
    </citation>
    <scope>NUCLEOTIDE SEQUENCE [LARGE SCALE GENOMIC DNA]</scope>
    <source>
        <strain evidence="3">cv. Menghai</strain>
        <tissue evidence="2">Leaf</tissue>
    </source>
</reference>
<feature type="region of interest" description="Disordered" evidence="1">
    <location>
        <begin position="1"/>
        <end position="72"/>
    </location>
</feature>
<evidence type="ECO:0000313" key="2">
    <source>
        <dbReference type="EMBL" id="KAF0893699.1"/>
    </source>
</evidence>
<organism evidence="2 3">
    <name type="scientific">Oryza meyeriana var. granulata</name>
    <dbReference type="NCBI Taxonomy" id="110450"/>
    <lineage>
        <taxon>Eukaryota</taxon>
        <taxon>Viridiplantae</taxon>
        <taxon>Streptophyta</taxon>
        <taxon>Embryophyta</taxon>
        <taxon>Tracheophyta</taxon>
        <taxon>Spermatophyta</taxon>
        <taxon>Magnoliopsida</taxon>
        <taxon>Liliopsida</taxon>
        <taxon>Poales</taxon>
        <taxon>Poaceae</taxon>
        <taxon>BOP clade</taxon>
        <taxon>Oryzoideae</taxon>
        <taxon>Oryzeae</taxon>
        <taxon>Oryzinae</taxon>
        <taxon>Oryza</taxon>
        <taxon>Oryza meyeriana</taxon>
    </lineage>
</organism>
<proteinExistence type="predicted"/>
<sequence>MGTLRRYGGLDDGVAENGRRAGDEATRLAVLRGSESSLPQRRGVRGPPHSAFRWPGSNAAAPGPRARVSVGCSPAQRRVPRHGFLTGRSDLSRTIWIWTLLVY</sequence>
<dbReference type="Proteomes" id="UP000479710">
    <property type="component" value="Unassembled WGS sequence"/>
</dbReference>
<evidence type="ECO:0000313" key="3">
    <source>
        <dbReference type="Proteomes" id="UP000479710"/>
    </source>
</evidence>
<protein>
    <submittedName>
        <fullName evidence="2">Uncharacterized protein</fullName>
    </submittedName>
</protein>
<dbReference type="EMBL" id="SPHZ02000011">
    <property type="protein sequence ID" value="KAF0893699.1"/>
    <property type="molecule type" value="Genomic_DNA"/>
</dbReference>
<gene>
    <name evidence="2" type="ORF">E2562_029379</name>
</gene>
<feature type="compositionally biased region" description="Basic and acidic residues" evidence="1">
    <location>
        <begin position="17"/>
        <end position="26"/>
    </location>
</feature>
<accession>A0A6G1C0B5</accession>
<comment type="caution">
    <text evidence="2">The sequence shown here is derived from an EMBL/GenBank/DDBJ whole genome shotgun (WGS) entry which is preliminary data.</text>
</comment>
<dbReference type="AlphaFoldDB" id="A0A6G1C0B5"/>
<name>A0A6G1C0B5_9ORYZ</name>
<keyword evidence="3" id="KW-1185">Reference proteome</keyword>